<dbReference type="AlphaFoldDB" id="A0A067KEV1"/>
<evidence type="ECO:0000313" key="3">
    <source>
        <dbReference type="Proteomes" id="UP000027138"/>
    </source>
</evidence>
<dbReference type="PANTHER" id="PTHR33670">
    <property type="entry name" value="SPLICING FACTOR, PROLINE- AND GLUTAMINE-RICH-LIKE"/>
    <property type="match status" value="1"/>
</dbReference>
<evidence type="ECO:0000313" key="2">
    <source>
        <dbReference type="EMBL" id="KDP33543.1"/>
    </source>
</evidence>
<dbReference type="EMBL" id="KK914539">
    <property type="protein sequence ID" value="KDP33543.1"/>
    <property type="molecule type" value="Genomic_DNA"/>
</dbReference>
<evidence type="ECO:0000256" key="1">
    <source>
        <dbReference type="SAM" id="MobiDB-lite"/>
    </source>
</evidence>
<sequence>MGVAVLNPQDCLRNPLSYRQSLITPPPRMKSPRNPNPNQNQNQNRPNRSQPNRRKRISNASPTSRAAIVAPQAHPRKLLMGQVKILKRGEQLAEVTPEKVLPLPAKVEKNEDVDLGSTHRLGPDPELVPTQIRLAESSKANGFYAGSAFITSPPPSSLPLPAFFMKKTVGLLDVKNTDTDATSDLIRILGLSLQ</sequence>
<keyword evidence="3" id="KW-1185">Reference proteome</keyword>
<dbReference type="Pfam" id="PF15365">
    <property type="entry name" value="PNRC"/>
    <property type="match status" value="1"/>
</dbReference>
<name>A0A067KEV1_JATCU</name>
<dbReference type="OrthoDB" id="1113087at2759"/>
<dbReference type="PANTHER" id="PTHR33670:SF17">
    <property type="entry name" value="ANTHER-SPECIFIC PROLINE-RICH PROTEIN APG"/>
    <property type="match status" value="1"/>
</dbReference>
<accession>A0A067KEV1</accession>
<dbReference type="InterPro" id="IPR028322">
    <property type="entry name" value="PNRC-like_rgn"/>
</dbReference>
<dbReference type="KEGG" id="jcu:105637584"/>
<organism evidence="2 3">
    <name type="scientific">Jatropha curcas</name>
    <name type="common">Barbados nut</name>
    <dbReference type="NCBI Taxonomy" id="180498"/>
    <lineage>
        <taxon>Eukaryota</taxon>
        <taxon>Viridiplantae</taxon>
        <taxon>Streptophyta</taxon>
        <taxon>Embryophyta</taxon>
        <taxon>Tracheophyta</taxon>
        <taxon>Spermatophyta</taxon>
        <taxon>Magnoliopsida</taxon>
        <taxon>eudicotyledons</taxon>
        <taxon>Gunneridae</taxon>
        <taxon>Pentapetalae</taxon>
        <taxon>rosids</taxon>
        <taxon>fabids</taxon>
        <taxon>Malpighiales</taxon>
        <taxon>Euphorbiaceae</taxon>
        <taxon>Crotonoideae</taxon>
        <taxon>Jatropheae</taxon>
        <taxon>Jatropha</taxon>
    </lineage>
</organism>
<dbReference type="STRING" id="180498.A0A067KEV1"/>
<dbReference type="GO" id="GO:0016071">
    <property type="term" value="P:mRNA metabolic process"/>
    <property type="evidence" value="ECO:0007669"/>
    <property type="project" value="UniProtKB-ARBA"/>
</dbReference>
<feature type="compositionally biased region" description="Low complexity" evidence="1">
    <location>
        <begin position="32"/>
        <end position="50"/>
    </location>
</feature>
<dbReference type="Proteomes" id="UP000027138">
    <property type="component" value="Unassembled WGS sequence"/>
</dbReference>
<reference evidence="2 3" key="1">
    <citation type="journal article" date="2014" name="PLoS ONE">
        <title>Global Analysis of Gene Expression Profiles in Physic Nut (Jatropha curcas L.) Seedlings Exposed to Salt Stress.</title>
        <authorList>
            <person name="Zhang L."/>
            <person name="Zhang C."/>
            <person name="Wu P."/>
            <person name="Chen Y."/>
            <person name="Li M."/>
            <person name="Jiang H."/>
            <person name="Wu G."/>
        </authorList>
    </citation>
    <scope>NUCLEOTIDE SEQUENCE [LARGE SCALE GENOMIC DNA]</scope>
    <source>
        <strain evidence="3">cv. GZQX0401</strain>
        <tissue evidence="2">Young leaves</tissue>
    </source>
</reference>
<proteinExistence type="predicted"/>
<feature type="region of interest" description="Disordered" evidence="1">
    <location>
        <begin position="16"/>
        <end position="66"/>
    </location>
</feature>
<gene>
    <name evidence="2" type="ORF">JCGZ_07114</name>
</gene>
<protein>
    <submittedName>
        <fullName evidence="2">Uncharacterized protein</fullName>
    </submittedName>
</protein>